<dbReference type="SUPFAM" id="SSF57850">
    <property type="entry name" value="RING/U-box"/>
    <property type="match status" value="1"/>
</dbReference>
<proteinExistence type="predicted"/>
<reference evidence="1" key="1">
    <citation type="submission" date="2021-04" db="EMBL/GenBank/DDBJ databases">
        <title>Draft genome of Fusarium avenaceum strain F156N33, isolated from an atmospheric sample in Virginia.</title>
        <authorList>
            <person name="Yang S."/>
            <person name="Vinatzer B.A."/>
            <person name="Coleman J."/>
        </authorList>
    </citation>
    <scope>NUCLEOTIDE SEQUENCE</scope>
    <source>
        <strain evidence="1">F156N33</strain>
    </source>
</reference>
<protein>
    <recommendedName>
        <fullName evidence="3">RING-type domain-containing protein</fullName>
    </recommendedName>
</protein>
<comment type="caution">
    <text evidence="1">The sequence shown here is derived from an EMBL/GenBank/DDBJ whole genome shotgun (WGS) entry which is preliminary data.</text>
</comment>
<dbReference type="AlphaFoldDB" id="A0A9P7KQU7"/>
<evidence type="ECO:0008006" key="3">
    <source>
        <dbReference type="Google" id="ProtNLM"/>
    </source>
</evidence>
<sequence length="254" mass="28658">MSSNKNTLNMSTVNENHFPELMKVITEDPSAVERLDLACPICMQSITINNSNDSPGTDSHDAYVLPCKHIVGTTYRCPSCRADLIHSGCGHPNTKGTLLRLSNAWRLAMYISVLDSNRTDEFCVSCYFDFITHRLTMIAFNEFDFSNFVTGRRVVKLFPKWGEKVYKSLSCPKNTTTIMELPIQPILRNTIERIRQTVARMLDIPADKTAELEFHLTLVELNPTQGPEALLHEMSFLSQISDMQDVAVALQRPG</sequence>
<gene>
    <name evidence="1" type="ORF">KAF25_010755</name>
</gene>
<keyword evidence="2" id="KW-1185">Reference proteome</keyword>
<dbReference type="Proteomes" id="UP000782241">
    <property type="component" value="Unassembled WGS sequence"/>
</dbReference>
<dbReference type="EMBL" id="JAGPUO010000014">
    <property type="protein sequence ID" value="KAG5658574.1"/>
    <property type="molecule type" value="Genomic_DNA"/>
</dbReference>
<name>A0A9P7KQU7_9HYPO</name>
<evidence type="ECO:0000313" key="1">
    <source>
        <dbReference type="EMBL" id="KAG5658574.1"/>
    </source>
</evidence>
<organism evidence="1 2">
    <name type="scientific">Fusarium avenaceum</name>
    <dbReference type="NCBI Taxonomy" id="40199"/>
    <lineage>
        <taxon>Eukaryota</taxon>
        <taxon>Fungi</taxon>
        <taxon>Dikarya</taxon>
        <taxon>Ascomycota</taxon>
        <taxon>Pezizomycotina</taxon>
        <taxon>Sordariomycetes</taxon>
        <taxon>Hypocreomycetidae</taxon>
        <taxon>Hypocreales</taxon>
        <taxon>Nectriaceae</taxon>
        <taxon>Fusarium</taxon>
        <taxon>Fusarium tricinctum species complex</taxon>
    </lineage>
</organism>
<evidence type="ECO:0000313" key="2">
    <source>
        <dbReference type="Proteomes" id="UP000782241"/>
    </source>
</evidence>
<feature type="non-terminal residue" evidence="1">
    <location>
        <position position="1"/>
    </location>
</feature>
<accession>A0A9P7KQU7</accession>